<keyword evidence="5" id="KW-0418">Kinase</keyword>
<dbReference type="PANTHER" id="PTHR43289:SF6">
    <property type="entry name" value="SERINE_THREONINE-PROTEIN KINASE NEKL-3"/>
    <property type="match status" value="1"/>
</dbReference>
<keyword evidence="10" id="KW-0472">Membrane</keyword>
<feature type="region of interest" description="Disordered" evidence="9">
    <location>
        <begin position="345"/>
        <end position="373"/>
    </location>
</feature>
<dbReference type="EC" id="2.7.11.1" evidence="1"/>
<dbReference type="RefSeq" id="WP_085270715.1">
    <property type="nucleotide sequence ID" value="NZ_AP022614.1"/>
</dbReference>
<feature type="compositionally biased region" description="Low complexity" evidence="9">
    <location>
        <begin position="351"/>
        <end position="371"/>
    </location>
</feature>
<dbReference type="PROSITE" id="PS50011">
    <property type="entry name" value="PROTEIN_KINASE_DOM"/>
    <property type="match status" value="1"/>
</dbReference>
<dbReference type="GO" id="GO:0005524">
    <property type="term" value="F:ATP binding"/>
    <property type="evidence" value="ECO:0007669"/>
    <property type="project" value="UniProtKB-KW"/>
</dbReference>
<dbReference type="PROSITE" id="PS00108">
    <property type="entry name" value="PROTEIN_KINASE_ST"/>
    <property type="match status" value="1"/>
</dbReference>
<dbReference type="Pfam" id="PF00069">
    <property type="entry name" value="Pkinase"/>
    <property type="match status" value="1"/>
</dbReference>
<accession>A0A7I7YTC0</accession>
<evidence type="ECO:0000256" key="3">
    <source>
        <dbReference type="ARBA" id="ARBA00022679"/>
    </source>
</evidence>
<comment type="catalytic activity">
    <reaction evidence="7">
        <text>L-threonyl-[protein] + ATP = O-phospho-L-threonyl-[protein] + ADP + H(+)</text>
        <dbReference type="Rhea" id="RHEA:46608"/>
        <dbReference type="Rhea" id="RHEA-COMP:11060"/>
        <dbReference type="Rhea" id="RHEA-COMP:11605"/>
        <dbReference type="ChEBI" id="CHEBI:15378"/>
        <dbReference type="ChEBI" id="CHEBI:30013"/>
        <dbReference type="ChEBI" id="CHEBI:30616"/>
        <dbReference type="ChEBI" id="CHEBI:61977"/>
        <dbReference type="ChEBI" id="CHEBI:456216"/>
        <dbReference type="EC" id="2.7.11.1"/>
    </reaction>
</comment>
<dbReference type="InterPro" id="IPR007621">
    <property type="entry name" value="TPM_dom"/>
</dbReference>
<evidence type="ECO:0000256" key="5">
    <source>
        <dbReference type="ARBA" id="ARBA00022777"/>
    </source>
</evidence>
<keyword evidence="12" id="KW-1185">Reference proteome</keyword>
<dbReference type="Gene3D" id="1.10.510.10">
    <property type="entry name" value="Transferase(Phosphotransferase) domain 1"/>
    <property type="match status" value="1"/>
</dbReference>
<keyword evidence="10" id="KW-1133">Transmembrane helix</keyword>
<dbReference type="CDD" id="cd14014">
    <property type="entry name" value="STKc_PknB_like"/>
    <property type="match status" value="1"/>
</dbReference>
<name>A0A7I7YTC0_9MYCO</name>
<dbReference type="InterPro" id="IPR011009">
    <property type="entry name" value="Kinase-like_dom_sf"/>
</dbReference>
<evidence type="ECO:0000313" key="12">
    <source>
        <dbReference type="Proteomes" id="UP000467105"/>
    </source>
</evidence>
<dbReference type="FunFam" id="3.30.200.20:FF:000035">
    <property type="entry name" value="Serine/threonine protein kinase Stk1"/>
    <property type="match status" value="1"/>
</dbReference>
<keyword evidence="6" id="KW-0067">ATP-binding</keyword>
<feature type="transmembrane region" description="Helical" evidence="10">
    <location>
        <begin position="318"/>
        <end position="338"/>
    </location>
</feature>
<reference evidence="11 12" key="1">
    <citation type="journal article" date="2019" name="Emerg. Microbes Infect.">
        <title>Comprehensive subspecies identification of 175 nontuberculous mycobacteria species based on 7547 genomic profiles.</title>
        <authorList>
            <person name="Matsumoto Y."/>
            <person name="Kinjo T."/>
            <person name="Motooka D."/>
            <person name="Nabeya D."/>
            <person name="Jung N."/>
            <person name="Uechi K."/>
            <person name="Horii T."/>
            <person name="Iida T."/>
            <person name="Fujita J."/>
            <person name="Nakamura S."/>
        </authorList>
    </citation>
    <scope>NUCLEOTIDE SEQUENCE [LARGE SCALE GENOMIC DNA]</scope>
    <source>
        <strain evidence="11 12">JCM 14742</strain>
    </source>
</reference>
<evidence type="ECO:0000256" key="2">
    <source>
        <dbReference type="ARBA" id="ARBA00022527"/>
    </source>
</evidence>
<keyword evidence="3" id="KW-0808">Transferase</keyword>
<comment type="catalytic activity">
    <reaction evidence="8">
        <text>L-seryl-[protein] + ATP = O-phospho-L-seryl-[protein] + ADP + H(+)</text>
        <dbReference type="Rhea" id="RHEA:17989"/>
        <dbReference type="Rhea" id="RHEA-COMP:9863"/>
        <dbReference type="Rhea" id="RHEA-COMP:11604"/>
        <dbReference type="ChEBI" id="CHEBI:15378"/>
        <dbReference type="ChEBI" id="CHEBI:29999"/>
        <dbReference type="ChEBI" id="CHEBI:30616"/>
        <dbReference type="ChEBI" id="CHEBI:83421"/>
        <dbReference type="ChEBI" id="CHEBI:456216"/>
        <dbReference type="EC" id="2.7.11.1"/>
    </reaction>
</comment>
<proteinExistence type="predicted"/>
<evidence type="ECO:0000256" key="6">
    <source>
        <dbReference type="ARBA" id="ARBA00022840"/>
    </source>
</evidence>
<dbReference type="InterPro" id="IPR000719">
    <property type="entry name" value="Prot_kinase_dom"/>
</dbReference>
<keyword evidence="10" id="KW-0812">Transmembrane</keyword>
<dbReference type="AlphaFoldDB" id="A0A7I7YTC0"/>
<evidence type="ECO:0000256" key="1">
    <source>
        <dbReference type="ARBA" id="ARBA00012513"/>
    </source>
</evidence>
<gene>
    <name evidence="11" type="ORF">MPRM_17230</name>
</gene>
<evidence type="ECO:0000256" key="8">
    <source>
        <dbReference type="ARBA" id="ARBA00048679"/>
    </source>
</evidence>
<evidence type="ECO:0000256" key="4">
    <source>
        <dbReference type="ARBA" id="ARBA00022741"/>
    </source>
</evidence>
<protein>
    <recommendedName>
        <fullName evidence="1">non-specific serine/threonine protein kinase</fullName>
        <ecNumber evidence="1">2.7.11.1</ecNumber>
    </recommendedName>
</protein>
<dbReference type="GO" id="GO:0080090">
    <property type="term" value="P:regulation of primary metabolic process"/>
    <property type="evidence" value="ECO:0007669"/>
    <property type="project" value="UniProtKB-ARBA"/>
</dbReference>
<keyword evidence="4" id="KW-0547">Nucleotide-binding</keyword>
<dbReference type="GO" id="GO:0004674">
    <property type="term" value="F:protein serine/threonine kinase activity"/>
    <property type="evidence" value="ECO:0007669"/>
    <property type="project" value="UniProtKB-KW"/>
</dbReference>
<evidence type="ECO:0000256" key="10">
    <source>
        <dbReference type="SAM" id="Phobius"/>
    </source>
</evidence>
<dbReference type="PANTHER" id="PTHR43289">
    <property type="entry name" value="MITOGEN-ACTIVATED PROTEIN KINASE KINASE KINASE 20-RELATED"/>
    <property type="match status" value="1"/>
</dbReference>
<dbReference type="Proteomes" id="UP000467105">
    <property type="component" value="Chromosome"/>
</dbReference>
<dbReference type="SMART" id="SM00220">
    <property type="entry name" value="S_TKc"/>
    <property type="match status" value="1"/>
</dbReference>
<evidence type="ECO:0000256" key="9">
    <source>
        <dbReference type="SAM" id="MobiDB-lite"/>
    </source>
</evidence>
<organism evidence="11 12">
    <name type="scientific">Mycobacterium parmense</name>
    <dbReference type="NCBI Taxonomy" id="185642"/>
    <lineage>
        <taxon>Bacteria</taxon>
        <taxon>Bacillati</taxon>
        <taxon>Actinomycetota</taxon>
        <taxon>Actinomycetes</taxon>
        <taxon>Mycobacteriales</taxon>
        <taxon>Mycobacteriaceae</taxon>
        <taxon>Mycobacterium</taxon>
        <taxon>Mycobacterium simiae complex</taxon>
    </lineage>
</organism>
<evidence type="ECO:0000313" key="11">
    <source>
        <dbReference type="EMBL" id="BBZ44442.1"/>
    </source>
</evidence>
<dbReference type="Pfam" id="PF04536">
    <property type="entry name" value="TPM_phosphatase"/>
    <property type="match status" value="1"/>
</dbReference>
<dbReference type="EMBL" id="AP022614">
    <property type="protein sequence ID" value="BBZ44442.1"/>
    <property type="molecule type" value="Genomic_DNA"/>
</dbReference>
<evidence type="ECO:0000256" key="7">
    <source>
        <dbReference type="ARBA" id="ARBA00047899"/>
    </source>
</evidence>
<keyword evidence="2" id="KW-0723">Serine/threonine-protein kinase</keyword>
<sequence>MPRPEGLRENEVFAGYTIIRRLGAGGMGEVYLAQHPRLPRRDALKILPPDLTADSEFRQRFNREADLAAGLYHEHIVGIHDRGEYDGQLWISMDYVDGIDADKLMRAQYPGGMPRDQVVEIVAAVADALDYAHARGLLHRDVKPANILLGSAQSARRRIVLADFGIARELGEISGLTATNMLVGTAAYCSPEQLRGSDLDARADQYALGCTALHLLTGSAPFQHANPAVVIGQHLSAPPPRVGERRPDLADLDPVIARALAKSPDARYPTCAEFAAALAGGTAPAAAPTEVISSPTQVIPAATPPAAPTARRGRPGRAAIVAALVALALVGVAVAVGVRISGGHAGHGTRPGASAQPAAPAPGAGVPPSSSITLSNQVTDQSGVLTPAERLAVERAVTKLYNARGTRLWVVYVKSFGGLKPFRWAEQTMRANGFTDTDAMLAIATDQPSFSFRVPGAVVNGKAIDVEVIRRDRIEPAVARREWTRAALAAANGLDVAPA</sequence>
<dbReference type="InterPro" id="IPR008271">
    <property type="entry name" value="Ser/Thr_kinase_AS"/>
</dbReference>
<dbReference type="Gene3D" id="3.10.310.50">
    <property type="match status" value="1"/>
</dbReference>
<dbReference type="Gene3D" id="3.30.200.20">
    <property type="entry name" value="Phosphorylase Kinase, domain 1"/>
    <property type="match status" value="1"/>
</dbReference>
<dbReference type="OrthoDB" id="9762169at2"/>
<dbReference type="SUPFAM" id="SSF56112">
    <property type="entry name" value="Protein kinase-like (PK-like)"/>
    <property type="match status" value="1"/>
</dbReference>